<reference evidence="1" key="1">
    <citation type="submission" date="2021-01" db="EMBL/GenBank/DDBJ databases">
        <authorList>
            <person name="Corre E."/>
            <person name="Pelletier E."/>
            <person name="Niang G."/>
            <person name="Scheremetjew M."/>
            <person name="Finn R."/>
            <person name="Kale V."/>
            <person name="Holt S."/>
            <person name="Cochrane G."/>
            <person name="Meng A."/>
            <person name="Brown T."/>
            <person name="Cohen L."/>
        </authorList>
    </citation>
    <scope>NUCLEOTIDE SEQUENCE</scope>
    <source>
        <strain evidence="1">CCMP3346</strain>
    </source>
</reference>
<organism evidence="1">
    <name type="scientific">Vitrella brassicaformis</name>
    <dbReference type="NCBI Taxonomy" id="1169539"/>
    <lineage>
        <taxon>Eukaryota</taxon>
        <taxon>Sar</taxon>
        <taxon>Alveolata</taxon>
        <taxon>Colpodellida</taxon>
        <taxon>Vitrellaceae</taxon>
        <taxon>Vitrella</taxon>
    </lineage>
</organism>
<name>A0A6U4H292_9ALVE</name>
<protein>
    <submittedName>
        <fullName evidence="1">Uncharacterized protein</fullName>
    </submittedName>
</protein>
<evidence type="ECO:0000313" key="1">
    <source>
        <dbReference type="EMBL" id="CAD9067954.1"/>
    </source>
</evidence>
<dbReference type="EMBL" id="HBGB01039148">
    <property type="protein sequence ID" value="CAD9067954.1"/>
    <property type="molecule type" value="Transcribed_RNA"/>
</dbReference>
<evidence type="ECO:0000313" key="2">
    <source>
        <dbReference type="EMBL" id="CAD9067971.1"/>
    </source>
</evidence>
<proteinExistence type="predicted"/>
<gene>
    <name evidence="1" type="ORF">VBRA1451_LOCUS23028</name>
    <name evidence="2" type="ORF">VBRA1451_LOCUS23045</name>
</gene>
<dbReference type="AlphaFoldDB" id="A0A6U4H292"/>
<sequence length="110" mass="12247">MEKENSLFLRAQLTHTQTERPYLTGVSCAHVVPVGQHRAGTAGGAGWVASTGRVSQIRQQYGLVLSESDSPLHHTRVKRETDSETDRHWMSTARAMMVGIPHTHDRHGHL</sequence>
<accession>A0A6U4H292</accession>
<dbReference type="EMBL" id="HBGB01039170">
    <property type="protein sequence ID" value="CAD9067971.1"/>
    <property type="molecule type" value="Transcribed_RNA"/>
</dbReference>